<dbReference type="AlphaFoldDB" id="A0A1U9JYD6"/>
<dbReference type="EMBL" id="CP019697">
    <property type="protein sequence ID" value="AQS50764.1"/>
    <property type="molecule type" value="Genomic_DNA"/>
</dbReference>
<proteinExistence type="predicted"/>
<dbReference type="STRING" id="643674.PAEH1_02865"/>
<accession>A0A1U9JYD6</accession>
<evidence type="ECO:0000313" key="2">
    <source>
        <dbReference type="Proteomes" id="UP000189369"/>
    </source>
</evidence>
<gene>
    <name evidence="1" type="ORF">PAEH1_02865</name>
</gene>
<evidence type="ECO:0000313" key="1">
    <source>
        <dbReference type="EMBL" id="AQS50764.1"/>
    </source>
</evidence>
<protein>
    <submittedName>
        <fullName evidence="1">Uncharacterized protein</fullName>
    </submittedName>
</protein>
<reference evidence="1 2" key="1">
    <citation type="submission" date="2017-01" db="EMBL/GenBank/DDBJ databases">
        <title>Complete Genome Sequence of Paenalcaligenes hominis, Isolated from a paraplegic Patient with neurogenic bladder.</title>
        <authorList>
            <person name="Mukhopadhyay R."/>
            <person name="Joaquin J."/>
            <person name="Hogue R."/>
            <person name="Kilaru A."/>
            <person name="Jospin G."/>
            <person name="Mars K."/>
            <person name="Eisen J.A."/>
            <person name="Chaturvedi V."/>
        </authorList>
    </citation>
    <scope>NUCLEOTIDE SEQUENCE [LARGE SCALE GENOMIC DNA]</scope>
    <source>
        <strain evidence="1 2">15S00501</strain>
    </source>
</reference>
<dbReference type="Proteomes" id="UP000189369">
    <property type="component" value="Chromosome"/>
</dbReference>
<name>A0A1U9JYD6_9BURK</name>
<sequence length="155" mass="17914">MTTPIQTPPRPKLSEHLILLALETHHANKADEWNFEDIAQEYTDSMDGYDLMRSLEAACYWDGSRELIDELDTVCYSIRRTVDQAIKDWVVAYRVRPSFAPGEEITYEGKQARIKDMDMPMARYAIQFHEPCSKLLPCTIGSDSALYVEYEEVEL</sequence>
<organism evidence="1 2">
    <name type="scientific">Paenalcaligenes hominis</name>
    <dbReference type="NCBI Taxonomy" id="643674"/>
    <lineage>
        <taxon>Bacteria</taxon>
        <taxon>Pseudomonadati</taxon>
        <taxon>Pseudomonadota</taxon>
        <taxon>Betaproteobacteria</taxon>
        <taxon>Burkholderiales</taxon>
        <taxon>Alcaligenaceae</taxon>
        <taxon>Paenalcaligenes</taxon>
    </lineage>
</organism>
<dbReference type="KEGG" id="phn:PAEH1_02865"/>